<protein>
    <recommendedName>
        <fullName evidence="3">Reverse transcriptase zinc-binding domain-containing protein</fullName>
    </recommendedName>
</protein>
<keyword evidence="2" id="KW-1185">Reference proteome</keyword>
<evidence type="ECO:0000313" key="2">
    <source>
        <dbReference type="Proteomes" id="UP000322667"/>
    </source>
</evidence>
<name>A0A5D2IC48_GOSTO</name>
<dbReference type="Proteomes" id="UP000322667">
    <property type="component" value="Chromosome D12"/>
</dbReference>
<reference evidence="1 2" key="1">
    <citation type="submission" date="2019-07" db="EMBL/GenBank/DDBJ databases">
        <title>WGS assembly of Gossypium tomentosum.</title>
        <authorList>
            <person name="Chen Z.J."/>
            <person name="Sreedasyam A."/>
            <person name="Ando A."/>
            <person name="Song Q."/>
            <person name="De L."/>
            <person name="Hulse-Kemp A."/>
            <person name="Ding M."/>
            <person name="Ye W."/>
            <person name="Kirkbride R."/>
            <person name="Jenkins J."/>
            <person name="Plott C."/>
            <person name="Lovell J."/>
            <person name="Lin Y.-M."/>
            <person name="Vaughn R."/>
            <person name="Liu B."/>
            <person name="Li W."/>
            <person name="Simpson S."/>
            <person name="Scheffler B."/>
            <person name="Saski C."/>
            <person name="Grover C."/>
            <person name="Hu G."/>
            <person name="Conover J."/>
            <person name="Carlson J."/>
            <person name="Shu S."/>
            <person name="Boston L."/>
            <person name="Williams M."/>
            <person name="Peterson D."/>
            <person name="Mcgee K."/>
            <person name="Jones D."/>
            <person name="Wendel J."/>
            <person name="Stelly D."/>
            <person name="Grimwood J."/>
            <person name="Schmutz J."/>
        </authorList>
    </citation>
    <scope>NUCLEOTIDE SEQUENCE [LARGE SCALE GENOMIC DNA]</scope>
    <source>
        <strain evidence="1">7179.01</strain>
    </source>
</reference>
<evidence type="ECO:0000313" key="1">
    <source>
        <dbReference type="EMBL" id="TYH39586.1"/>
    </source>
</evidence>
<dbReference type="PANTHER" id="PTHR33116:SF80">
    <property type="entry name" value="REVERSE TRANSCRIPTASE ZINC-BINDING DOMAIN-CONTAINING PROTEIN"/>
    <property type="match status" value="1"/>
</dbReference>
<gene>
    <name evidence="1" type="ORF">ES332_D12G187600v1</name>
</gene>
<dbReference type="AlphaFoldDB" id="A0A5D2IC48"/>
<accession>A0A5D2IC48</accession>
<evidence type="ECO:0008006" key="3">
    <source>
        <dbReference type="Google" id="ProtNLM"/>
    </source>
</evidence>
<organism evidence="1 2">
    <name type="scientific">Gossypium tomentosum</name>
    <name type="common">Hawaiian cotton</name>
    <name type="synonym">Gossypium sandvicense</name>
    <dbReference type="NCBI Taxonomy" id="34277"/>
    <lineage>
        <taxon>Eukaryota</taxon>
        <taxon>Viridiplantae</taxon>
        <taxon>Streptophyta</taxon>
        <taxon>Embryophyta</taxon>
        <taxon>Tracheophyta</taxon>
        <taxon>Spermatophyta</taxon>
        <taxon>Magnoliopsida</taxon>
        <taxon>eudicotyledons</taxon>
        <taxon>Gunneridae</taxon>
        <taxon>Pentapetalae</taxon>
        <taxon>rosids</taxon>
        <taxon>malvids</taxon>
        <taxon>Malvales</taxon>
        <taxon>Malvaceae</taxon>
        <taxon>Malvoideae</taxon>
        <taxon>Gossypium</taxon>
    </lineage>
</organism>
<proteinExistence type="predicted"/>
<dbReference type="PANTHER" id="PTHR33116">
    <property type="entry name" value="REVERSE TRANSCRIPTASE ZINC-BINDING DOMAIN-CONTAINING PROTEIN-RELATED-RELATED"/>
    <property type="match status" value="1"/>
</dbReference>
<sequence>MQNFWCRHFILPKGVLKAINLCLKFFWKGQNMDAKGARVGWSTICKPKSEGGLGLKELDSRNQACIMQNLSSILIQAGPLWVAWIQAYVLRDRDLMQVSPSQTSSWSQSKILKLRGWIGLIRDPQMGELIVPRQKYSVS</sequence>
<dbReference type="EMBL" id="CM017634">
    <property type="protein sequence ID" value="TYH39586.1"/>
    <property type="molecule type" value="Genomic_DNA"/>
</dbReference>